<dbReference type="Gene3D" id="3.30.450.20">
    <property type="entry name" value="PAS domain"/>
    <property type="match status" value="1"/>
</dbReference>
<keyword evidence="4 9" id="KW-0808">Transferase</keyword>
<dbReference type="EC" id="2.7.13.3" evidence="2"/>
<comment type="catalytic activity">
    <reaction evidence="1">
        <text>ATP + protein L-histidine = ADP + protein N-phospho-L-histidine.</text>
        <dbReference type="EC" id="2.7.13.3"/>
    </reaction>
</comment>
<evidence type="ECO:0000256" key="2">
    <source>
        <dbReference type="ARBA" id="ARBA00012438"/>
    </source>
</evidence>
<dbReference type="PANTHER" id="PTHR45453">
    <property type="entry name" value="PHOSPHATE REGULON SENSOR PROTEIN PHOR"/>
    <property type="match status" value="1"/>
</dbReference>
<dbReference type="Pfam" id="PF13188">
    <property type="entry name" value="PAS_8"/>
    <property type="match status" value="1"/>
</dbReference>
<dbReference type="InterPro" id="IPR004358">
    <property type="entry name" value="Sig_transdc_His_kin-like_C"/>
</dbReference>
<dbReference type="Gene3D" id="3.30.565.10">
    <property type="entry name" value="Histidine kinase-like ATPase, C-terminal domain"/>
    <property type="match status" value="1"/>
</dbReference>
<dbReference type="InterPro" id="IPR050351">
    <property type="entry name" value="BphY/WalK/GraS-like"/>
</dbReference>
<evidence type="ECO:0000256" key="4">
    <source>
        <dbReference type="ARBA" id="ARBA00022679"/>
    </source>
</evidence>
<dbReference type="SUPFAM" id="SSF55874">
    <property type="entry name" value="ATPase domain of HSP90 chaperone/DNA topoisomerase II/histidine kinase"/>
    <property type="match status" value="1"/>
</dbReference>
<keyword evidence="7" id="KW-0472">Membrane</keyword>
<dbReference type="PROSITE" id="PS50109">
    <property type="entry name" value="HIS_KIN"/>
    <property type="match status" value="1"/>
</dbReference>
<dbReference type="GO" id="GO:0005886">
    <property type="term" value="C:plasma membrane"/>
    <property type="evidence" value="ECO:0007669"/>
    <property type="project" value="TreeGrafter"/>
</dbReference>
<dbReference type="Proteomes" id="UP000317835">
    <property type="component" value="Chromosome"/>
</dbReference>
<protein>
    <recommendedName>
        <fullName evidence="2">histidine kinase</fullName>
        <ecNumber evidence="2">2.7.13.3</ecNumber>
    </recommendedName>
</protein>
<dbReference type="GO" id="GO:0004721">
    <property type="term" value="F:phosphoprotein phosphatase activity"/>
    <property type="evidence" value="ECO:0007669"/>
    <property type="project" value="TreeGrafter"/>
</dbReference>
<dbReference type="FunFam" id="1.10.287.130:FF:000001">
    <property type="entry name" value="Two-component sensor histidine kinase"/>
    <property type="match status" value="1"/>
</dbReference>
<dbReference type="GO" id="GO:0000155">
    <property type="term" value="F:phosphorelay sensor kinase activity"/>
    <property type="evidence" value="ECO:0007669"/>
    <property type="project" value="InterPro"/>
</dbReference>
<evidence type="ECO:0000313" key="9">
    <source>
        <dbReference type="EMBL" id="QDV33227.1"/>
    </source>
</evidence>
<evidence type="ECO:0000256" key="5">
    <source>
        <dbReference type="ARBA" id="ARBA00022777"/>
    </source>
</evidence>
<keyword evidence="10" id="KW-1185">Reference proteome</keyword>
<dbReference type="InterPro" id="IPR005467">
    <property type="entry name" value="His_kinase_dom"/>
</dbReference>
<dbReference type="PRINTS" id="PR00344">
    <property type="entry name" value="BCTRLSENSOR"/>
</dbReference>
<dbReference type="InterPro" id="IPR003594">
    <property type="entry name" value="HATPase_dom"/>
</dbReference>
<dbReference type="InterPro" id="IPR003661">
    <property type="entry name" value="HisK_dim/P_dom"/>
</dbReference>
<dbReference type="PANTHER" id="PTHR45453:SF1">
    <property type="entry name" value="PHOSPHATE REGULON SENSOR PROTEIN PHOR"/>
    <property type="match status" value="1"/>
</dbReference>
<dbReference type="InterPro" id="IPR035965">
    <property type="entry name" value="PAS-like_dom_sf"/>
</dbReference>
<evidence type="ECO:0000259" key="8">
    <source>
        <dbReference type="PROSITE" id="PS50109"/>
    </source>
</evidence>
<dbReference type="InterPro" id="IPR036890">
    <property type="entry name" value="HATPase_C_sf"/>
</dbReference>
<dbReference type="SMART" id="SM00091">
    <property type="entry name" value="PAS"/>
    <property type="match status" value="1"/>
</dbReference>
<dbReference type="SMART" id="SM00388">
    <property type="entry name" value="HisKA"/>
    <property type="match status" value="1"/>
</dbReference>
<evidence type="ECO:0000256" key="6">
    <source>
        <dbReference type="ARBA" id="ARBA00023012"/>
    </source>
</evidence>
<dbReference type="CDD" id="cd00082">
    <property type="entry name" value="HisKA"/>
    <property type="match status" value="1"/>
</dbReference>
<dbReference type="Gene3D" id="1.10.287.130">
    <property type="match status" value="1"/>
</dbReference>
<dbReference type="CDD" id="cd16922">
    <property type="entry name" value="HATPase_EvgS-ArcB-TorS-like"/>
    <property type="match status" value="1"/>
</dbReference>
<gene>
    <name evidence="9" type="primary">phoR_1</name>
    <name evidence="9" type="ORF">ElP_10690</name>
</gene>
<dbReference type="SMART" id="SM00387">
    <property type="entry name" value="HATPase_c"/>
    <property type="match status" value="1"/>
</dbReference>
<dbReference type="AlphaFoldDB" id="A0A518GXB1"/>
<feature type="domain" description="Histidine kinase" evidence="8">
    <location>
        <begin position="213"/>
        <end position="433"/>
    </location>
</feature>
<dbReference type="KEGG" id="tpla:ElP_10690"/>
<dbReference type="GO" id="GO:0016036">
    <property type="term" value="P:cellular response to phosphate starvation"/>
    <property type="evidence" value="ECO:0007669"/>
    <property type="project" value="TreeGrafter"/>
</dbReference>
<dbReference type="RefSeq" id="WP_231749498.1">
    <property type="nucleotide sequence ID" value="NZ_CP036426.1"/>
</dbReference>
<dbReference type="SUPFAM" id="SSF47384">
    <property type="entry name" value="Homodimeric domain of signal transducing histidine kinase"/>
    <property type="match status" value="1"/>
</dbReference>
<name>A0A518GXB1_9BACT</name>
<dbReference type="Pfam" id="PF02518">
    <property type="entry name" value="HATPase_c"/>
    <property type="match status" value="1"/>
</dbReference>
<dbReference type="Pfam" id="PF00512">
    <property type="entry name" value="HisKA"/>
    <property type="match status" value="1"/>
</dbReference>
<dbReference type="InterPro" id="IPR036097">
    <property type="entry name" value="HisK_dim/P_sf"/>
</dbReference>
<organism evidence="9 10">
    <name type="scientific">Tautonia plasticadhaerens</name>
    <dbReference type="NCBI Taxonomy" id="2527974"/>
    <lineage>
        <taxon>Bacteria</taxon>
        <taxon>Pseudomonadati</taxon>
        <taxon>Planctomycetota</taxon>
        <taxon>Planctomycetia</taxon>
        <taxon>Isosphaerales</taxon>
        <taxon>Isosphaeraceae</taxon>
        <taxon>Tautonia</taxon>
    </lineage>
</organism>
<evidence type="ECO:0000256" key="1">
    <source>
        <dbReference type="ARBA" id="ARBA00000085"/>
    </source>
</evidence>
<evidence type="ECO:0000256" key="3">
    <source>
        <dbReference type="ARBA" id="ARBA00022553"/>
    </source>
</evidence>
<dbReference type="EMBL" id="CP036426">
    <property type="protein sequence ID" value="QDV33227.1"/>
    <property type="molecule type" value="Genomic_DNA"/>
</dbReference>
<dbReference type="InterPro" id="IPR000014">
    <property type="entry name" value="PAS"/>
</dbReference>
<evidence type="ECO:0000256" key="7">
    <source>
        <dbReference type="ARBA" id="ARBA00023136"/>
    </source>
</evidence>
<dbReference type="FunFam" id="3.30.565.10:FF:000006">
    <property type="entry name" value="Sensor histidine kinase WalK"/>
    <property type="match status" value="1"/>
</dbReference>
<keyword evidence="6" id="KW-0902">Two-component regulatory system</keyword>
<keyword evidence="3" id="KW-0597">Phosphoprotein</keyword>
<dbReference type="CDD" id="cd00130">
    <property type="entry name" value="PAS"/>
    <property type="match status" value="1"/>
</dbReference>
<evidence type="ECO:0000313" key="10">
    <source>
        <dbReference type="Proteomes" id="UP000317835"/>
    </source>
</evidence>
<keyword evidence="5" id="KW-0418">Kinase</keyword>
<reference evidence="9 10" key="1">
    <citation type="submission" date="2019-02" db="EMBL/GenBank/DDBJ databases">
        <title>Deep-cultivation of Planctomycetes and their phenomic and genomic characterization uncovers novel biology.</title>
        <authorList>
            <person name="Wiegand S."/>
            <person name="Jogler M."/>
            <person name="Boedeker C."/>
            <person name="Pinto D."/>
            <person name="Vollmers J."/>
            <person name="Rivas-Marin E."/>
            <person name="Kohn T."/>
            <person name="Peeters S.H."/>
            <person name="Heuer A."/>
            <person name="Rast P."/>
            <person name="Oberbeckmann S."/>
            <person name="Bunk B."/>
            <person name="Jeske O."/>
            <person name="Meyerdierks A."/>
            <person name="Storesund J.E."/>
            <person name="Kallscheuer N."/>
            <person name="Luecker S."/>
            <person name="Lage O.M."/>
            <person name="Pohl T."/>
            <person name="Merkel B.J."/>
            <person name="Hornburger P."/>
            <person name="Mueller R.-W."/>
            <person name="Bruemmer F."/>
            <person name="Labrenz M."/>
            <person name="Spormann A.M."/>
            <person name="Op den Camp H."/>
            <person name="Overmann J."/>
            <person name="Amann R."/>
            <person name="Jetten M.S.M."/>
            <person name="Mascher T."/>
            <person name="Medema M.H."/>
            <person name="Devos D.P."/>
            <person name="Kaster A.-K."/>
            <person name="Ovreas L."/>
            <person name="Rohde M."/>
            <person name="Galperin M.Y."/>
            <person name="Jogler C."/>
        </authorList>
    </citation>
    <scope>NUCLEOTIDE SEQUENCE [LARGE SCALE GENOMIC DNA]</scope>
    <source>
        <strain evidence="9 10">ElP</strain>
    </source>
</reference>
<accession>A0A518GXB1</accession>
<dbReference type="SUPFAM" id="SSF55785">
    <property type="entry name" value="PYP-like sensor domain (PAS domain)"/>
    <property type="match status" value="1"/>
</dbReference>
<proteinExistence type="predicted"/>
<sequence>MAEGWTPLTLACVLFLVLVPMAIASFFWLRGKRALEELGREVEALARGRPVRRLRGRVGGPSSRLADRINEAVPDIESRIARLEDDRRKLDAVLSGMAEGVLAVDARQRILFANPAAQRMFRLAGGADGRLVIELVRSPQIQMAVEATLAGRGAYRAELSLPGRNPLAPDQERTIAVHGTPLPGFPPPGAVLVFHDVTDLRRLERMRQDFVANASHELKTPLASIKVNTETLLDWGLHDDSVNVILLNQIDEQVDRLDNLVQDMLRLARLESSDAPFLLEPMALGPIVRACVSDHEPRARAREQRLIAECDALDDSVRVRAAEEAIRQILDNLIDNAIKYSPEGASIRIAARTDDQRVRLDVADSGPGIPRDDIPRIFERFYRVDKARSRSLGGTGLGLAIVKHLAQSLGGEVGVESQLGVGSTFTIRLPRHRETA</sequence>